<dbReference type="EMBL" id="CAKOFQ010007182">
    <property type="protein sequence ID" value="CAH1993739.1"/>
    <property type="molecule type" value="Genomic_DNA"/>
</dbReference>
<dbReference type="Proteomes" id="UP001152888">
    <property type="component" value="Unassembled WGS sequence"/>
</dbReference>
<keyword evidence="8" id="KW-1185">Reference proteome</keyword>
<feature type="compositionally biased region" description="Basic and acidic residues" evidence="5">
    <location>
        <begin position="274"/>
        <end position="285"/>
    </location>
</feature>
<dbReference type="OrthoDB" id="4327074at2759"/>
<dbReference type="PROSITE" id="PS50016">
    <property type="entry name" value="ZF_PHD_2"/>
    <property type="match status" value="1"/>
</dbReference>
<evidence type="ECO:0000259" key="6">
    <source>
        <dbReference type="PROSITE" id="PS50016"/>
    </source>
</evidence>
<dbReference type="InterPro" id="IPR019787">
    <property type="entry name" value="Znf_PHD-finger"/>
</dbReference>
<sequence>MEHFVKYSNASLNNRVLLILDNHESHISVEVVKYAKSNLVTLLTIPPHCSRKLQPLDVSVYSSFKTRYNSAMNNWMISNPGRTVTIYNIPGFVNTIMSQAFSLSNILSGFRSTGIHPYNPDIFTDDDFLCSAVTDREMTSELQKQDVSSITSPSVAAKVPSDSTTVALPSTSTVRQSEPSTSASVFTNETAAPRINSPSILTAEESEQANTIPRRSAEIASTSNVLDMTTVDSDYGHTPKIVLPQTIRPFPKATSRKSLRRGRQPGKTKILTKTPEKLDQDDKYAPKNKKIKITTKRQTGKAKKKTVKRQVLQSSDSETDLDEEPKYDDSSDSPWDEVPDVTDNWFCFICGEDKVMDMRLCAVCGKYVHEMCVGLSKDDKEQFICPNCSN</sequence>
<feature type="region of interest" description="Disordered" evidence="5">
    <location>
        <begin position="244"/>
        <end position="336"/>
    </location>
</feature>
<evidence type="ECO:0000256" key="4">
    <source>
        <dbReference type="PROSITE-ProRule" id="PRU00146"/>
    </source>
</evidence>
<evidence type="ECO:0000256" key="1">
    <source>
        <dbReference type="ARBA" id="ARBA00022723"/>
    </source>
</evidence>
<dbReference type="GO" id="GO:0005634">
    <property type="term" value="C:nucleus"/>
    <property type="evidence" value="ECO:0007669"/>
    <property type="project" value="TreeGrafter"/>
</dbReference>
<proteinExistence type="predicted"/>
<gene>
    <name evidence="7" type="ORF">ACAOBT_LOCUS21698</name>
</gene>
<dbReference type="SUPFAM" id="SSF57903">
    <property type="entry name" value="FYVE/PHD zinc finger"/>
    <property type="match status" value="1"/>
</dbReference>
<evidence type="ECO:0000256" key="2">
    <source>
        <dbReference type="ARBA" id="ARBA00022771"/>
    </source>
</evidence>
<dbReference type="SMART" id="SM00249">
    <property type="entry name" value="PHD"/>
    <property type="match status" value="1"/>
</dbReference>
<keyword evidence="1" id="KW-0479">Metal-binding</keyword>
<dbReference type="PANTHER" id="PTHR19303">
    <property type="entry name" value="TRANSPOSON"/>
    <property type="match status" value="1"/>
</dbReference>
<comment type="caution">
    <text evidence="7">The sequence shown here is derived from an EMBL/GenBank/DDBJ whole genome shotgun (WGS) entry which is preliminary data.</text>
</comment>
<evidence type="ECO:0000313" key="7">
    <source>
        <dbReference type="EMBL" id="CAH1993739.1"/>
    </source>
</evidence>
<feature type="compositionally biased region" description="Basic residues" evidence="5">
    <location>
        <begin position="254"/>
        <end position="266"/>
    </location>
</feature>
<feature type="domain" description="PHD-type" evidence="6">
    <location>
        <begin position="344"/>
        <end position="390"/>
    </location>
</feature>
<name>A0A9P0L9L9_ACAOB</name>
<dbReference type="InterPro" id="IPR050863">
    <property type="entry name" value="CenT-Element_Derived"/>
</dbReference>
<dbReference type="Gene3D" id="3.30.40.10">
    <property type="entry name" value="Zinc/RING finger domain, C3HC4 (zinc finger)"/>
    <property type="match status" value="1"/>
</dbReference>
<keyword evidence="3" id="KW-0862">Zinc</keyword>
<dbReference type="InterPro" id="IPR001965">
    <property type="entry name" value="Znf_PHD"/>
</dbReference>
<evidence type="ECO:0000256" key="3">
    <source>
        <dbReference type="ARBA" id="ARBA00022833"/>
    </source>
</evidence>
<dbReference type="GO" id="GO:0003677">
    <property type="term" value="F:DNA binding"/>
    <property type="evidence" value="ECO:0007669"/>
    <property type="project" value="TreeGrafter"/>
</dbReference>
<keyword evidence="2 4" id="KW-0863">Zinc-finger</keyword>
<feature type="compositionally biased region" description="Acidic residues" evidence="5">
    <location>
        <begin position="317"/>
        <end position="336"/>
    </location>
</feature>
<dbReference type="InterPro" id="IPR011011">
    <property type="entry name" value="Znf_FYVE_PHD"/>
</dbReference>
<organism evidence="7 8">
    <name type="scientific">Acanthoscelides obtectus</name>
    <name type="common">Bean weevil</name>
    <name type="synonym">Bruchus obtectus</name>
    <dbReference type="NCBI Taxonomy" id="200917"/>
    <lineage>
        <taxon>Eukaryota</taxon>
        <taxon>Metazoa</taxon>
        <taxon>Ecdysozoa</taxon>
        <taxon>Arthropoda</taxon>
        <taxon>Hexapoda</taxon>
        <taxon>Insecta</taxon>
        <taxon>Pterygota</taxon>
        <taxon>Neoptera</taxon>
        <taxon>Endopterygota</taxon>
        <taxon>Coleoptera</taxon>
        <taxon>Polyphaga</taxon>
        <taxon>Cucujiformia</taxon>
        <taxon>Chrysomeloidea</taxon>
        <taxon>Chrysomelidae</taxon>
        <taxon>Bruchinae</taxon>
        <taxon>Bruchini</taxon>
        <taxon>Acanthoscelides</taxon>
    </lineage>
</organism>
<feature type="compositionally biased region" description="Basic residues" evidence="5">
    <location>
        <begin position="286"/>
        <end position="308"/>
    </location>
</feature>
<dbReference type="GO" id="GO:0008270">
    <property type="term" value="F:zinc ion binding"/>
    <property type="evidence" value="ECO:0007669"/>
    <property type="project" value="UniProtKB-KW"/>
</dbReference>
<dbReference type="PANTHER" id="PTHR19303:SF71">
    <property type="entry name" value="ZINC FINGER PHD-TYPE DOMAIN-CONTAINING PROTEIN"/>
    <property type="match status" value="1"/>
</dbReference>
<evidence type="ECO:0000256" key="5">
    <source>
        <dbReference type="SAM" id="MobiDB-lite"/>
    </source>
</evidence>
<accession>A0A9P0L9L9</accession>
<reference evidence="7" key="1">
    <citation type="submission" date="2022-03" db="EMBL/GenBank/DDBJ databases">
        <authorList>
            <person name="Sayadi A."/>
        </authorList>
    </citation>
    <scope>NUCLEOTIDE SEQUENCE</scope>
</reference>
<dbReference type="InterPro" id="IPR013083">
    <property type="entry name" value="Znf_RING/FYVE/PHD"/>
</dbReference>
<evidence type="ECO:0000313" key="8">
    <source>
        <dbReference type="Proteomes" id="UP001152888"/>
    </source>
</evidence>
<dbReference type="Pfam" id="PF03184">
    <property type="entry name" value="DDE_1"/>
    <property type="match status" value="1"/>
</dbReference>
<dbReference type="InterPro" id="IPR004875">
    <property type="entry name" value="DDE_SF_endonuclease_dom"/>
</dbReference>
<dbReference type="AlphaFoldDB" id="A0A9P0L9L9"/>
<protein>
    <recommendedName>
        <fullName evidence="6">PHD-type domain-containing protein</fullName>
    </recommendedName>
</protein>